<dbReference type="Gene3D" id="3.10.180.10">
    <property type="entry name" value="2,3-Dihydroxybiphenyl 1,2-Dioxygenase, domain 1"/>
    <property type="match status" value="1"/>
</dbReference>
<evidence type="ECO:0000313" key="2">
    <source>
        <dbReference type="EMBL" id="MDP5306831.1"/>
    </source>
</evidence>
<evidence type="ECO:0000313" key="3">
    <source>
        <dbReference type="Proteomes" id="UP001224997"/>
    </source>
</evidence>
<accession>A0ABT9JAI6</accession>
<dbReference type="InterPro" id="IPR029068">
    <property type="entry name" value="Glyas_Bleomycin-R_OHBP_Dase"/>
</dbReference>
<dbReference type="SUPFAM" id="SSF54593">
    <property type="entry name" value="Glyoxalase/Bleomycin resistance protein/Dihydroxybiphenyl dioxygenase"/>
    <property type="match status" value="1"/>
</dbReference>
<protein>
    <submittedName>
        <fullName evidence="2">VOC family protein</fullName>
    </submittedName>
</protein>
<dbReference type="RefSeq" id="WP_305962684.1">
    <property type="nucleotide sequence ID" value="NZ_JAVAMQ010000005.1"/>
</dbReference>
<dbReference type="CDD" id="cd06588">
    <property type="entry name" value="PhnB_like"/>
    <property type="match status" value="1"/>
</dbReference>
<feature type="domain" description="PhnB-like" evidence="1">
    <location>
        <begin position="4"/>
        <end position="130"/>
    </location>
</feature>
<dbReference type="InterPro" id="IPR028973">
    <property type="entry name" value="PhnB-like"/>
</dbReference>
<dbReference type="Proteomes" id="UP001224997">
    <property type="component" value="Unassembled WGS sequence"/>
</dbReference>
<dbReference type="PANTHER" id="PTHR33990">
    <property type="entry name" value="PROTEIN YJDN-RELATED"/>
    <property type="match status" value="1"/>
</dbReference>
<evidence type="ECO:0000259" key="1">
    <source>
        <dbReference type="Pfam" id="PF06983"/>
    </source>
</evidence>
<organism evidence="2 3">
    <name type="scientific">Paracoccus spongiarum</name>
    <dbReference type="NCBI Taxonomy" id="3064387"/>
    <lineage>
        <taxon>Bacteria</taxon>
        <taxon>Pseudomonadati</taxon>
        <taxon>Pseudomonadota</taxon>
        <taxon>Alphaproteobacteria</taxon>
        <taxon>Rhodobacterales</taxon>
        <taxon>Paracoccaceae</taxon>
        <taxon>Paracoccus</taxon>
    </lineage>
</organism>
<dbReference type="PANTHER" id="PTHR33990:SF1">
    <property type="entry name" value="PROTEIN YJDN"/>
    <property type="match status" value="1"/>
</dbReference>
<sequence>MEPTIYLFFKGNCLEAMTHYADTLGGEVMGVMRNGDASPDQRMPGGDDMVMNMAMQLGSAMVMASDNSDEMYDRPQGFYIHIDTPSPAEFDRVHGALSDGAESVAMAPGETFWADRFAMFRDRFGTPWMISHTGSKAHQA</sequence>
<gene>
    <name evidence="2" type="ORF">Q5Y72_06980</name>
</gene>
<proteinExistence type="predicted"/>
<reference evidence="2 3" key="1">
    <citation type="submission" date="2023-08" db="EMBL/GenBank/DDBJ databases">
        <authorList>
            <person name="Park J.-S."/>
        </authorList>
    </citation>
    <scope>NUCLEOTIDE SEQUENCE [LARGE SCALE GENOMIC DNA]</scope>
    <source>
        <strain evidence="2 3">2205BS29-5</strain>
    </source>
</reference>
<dbReference type="EMBL" id="JAVAMQ010000005">
    <property type="protein sequence ID" value="MDP5306831.1"/>
    <property type="molecule type" value="Genomic_DNA"/>
</dbReference>
<keyword evidence="3" id="KW-1185">Reference proteome</keyword>
<name>A0ABT9JAI6_9RHOB</name>
<dbReference type="Pfam" id="PF06983">
    <property type="entry name" value="3-dmu-9_3-mt"/>
    <property type="match status" value="1"/>
</dbReference>
<comment type="caution">
    <text evidence="2">The sequence shown here is derived from an EMBL/GenBank/DDBJ whole genome shotgun (WGS) entry which is preliminary data.</text>
</comment>